<dbReference type="InterPro" id="IPR038157">
    <property type="entry name" value="FeoA_core_dom"/>
</dbReference>
<evidence type="ECO:0000313" key="3">
    <source>
        <dbReference type="EMBL" id="GAA3036677.1"/>
    </source>
</evidence>
<proteinExistence type="predicted"/>
<evidence type="ECO:0000259" key="2">
    <source>
        <dbReference type="SMART" id="SM00899"/>
    </source>
</evidence>
<feature type="domain" description="Ferrous iron transporter FeoA-like" evidence="2">
    <location>
        <begin position="2"/>
        <end position="76"/>
    </location>
</feature>
<dbReference type="RefSeq" id="WP_290713607.1">
    <property type="nucleotide sequence ID" value="NZ_BAAAVS010000023.1"/>
</dbReference>
<dbReference type="InterPro" id="IPR052713">
    <property type="entry name" value="FeoA"/>
</dbReference>
<dbReference type="InterPro" id="IPR008988">
    <property type="entry name" value="Transcriptional_repressor_C"/>
</dbReference>
<dbReference type="SUPFAM" id="SSF50037">
    <property type="entry name" value="C-terminal domain of transcriptional repressors"/>
    <property type="match status" value="1"/>
</dbReference>
<dbReference type="PANTHER" id="PTHR42954">
    <property type="entry name" value="FE(2+) TRANSPORT PROTEIN A"/>
    <property type="match status" value="1"/>
</dbReference>
<dbReference type="Pfam" id="PF04023">
    <property type="entry name" value="FeoA"/>
    <property type="match status" value="1"/>
</dbReference>
<dbReference type="EMBL" id="BAAAVS010000023">
    <property type="protein sequence ID" value="GAA3036677.1"/>
    <property type="molecule type" value="Genomic_DNA"/>
</dbReference>
<dbReference type="PANTHER" id="PTHR42954:SF2">
    <property type="entry name" value="FE(2+) TRANSPORT PROTEIN A"/>
    <property type="match status" value="1"/>
</dbReference>
<evidence type="ECO:0000256" key="1">
    <source>
        <dbReference type="ARBA" id="ARBA00023004"/>
    </source>
</evidence>
<accession>A0ABP6LCI7</accession>
<keyword evidence="1" id="KW-0408">Iron</keyword>
<name>A0ABP6LCI7_9ACTN</name>
<dbReference type="Proteomes" id="UP001501035">
    <property type="component" value="Unassembled WGS sequence"/>
</dbReference>
<keyword evidence="4" id="KW-1185">Reference proteome</keyword>
<comment type="caution">
    <text evidence="3">The sequence shown here is derived from an EMBL/GenBank/DDBJ whole genome shotgun (WGS) entry which is preliminary data.</text>
</comment>
<dbReference type="InterPro" id="IPR007167">
    <property type="entry name" value="Fe-transptr_FeoA-like"/>
</dbReference>
<reference evidence="4" key="1">
    <citation type="journal article" date="2019" name="Int. J. Syst. Evol. Microbiol.">
        <title>The Global Catalogue of Microorganisms (GCM) 10K type strain sequencing project: providing services to taxonomists for standard genome sequencing and annotation.</title>
        <authorList>
            <consortium name="The Broad Institute Genomics Platform"/>
            <consortium name="The Broad Institute Genome Sequencing Center for Infectious Disease"/>
            <person name="Wu L."/>
            <person name="Ma J."/>
        </authorList>
    </citation>
    <scope>NUCLEOTIDE SEQUENCE [LARGE SCALE GENOMIC DNA]</scope>
    <source>
        <strain evidence="4">JCM 14234</strain>
    </source>
</reference>
<sequence length="78" mass="8642">MTTLSDVEVGATATVLDFSAECPERVRQRLTSLGFTATSPVTKVRRAPMGDPSVYQVMGYQICLRDREANYIRCEGPQ</sequence>
<gene>
    <name evidence="3" type="ORF">GCM10010528_16700</name>
</gene>
<dbReference type="SMART" id="SM00899">
    <property type="entry name" value="FeoA"/>
    <property type="match status" value="1"/>
</dbReference>
<organism evidence="3 4">
    <name type="scientific">Gordonia defluvii</name>
    <dbReference type="NCBI Taxonomy" id="283718"/>
    <lineage>
        <taxon>Bacteria</taxon>
        <taxon>Bacillati</taxon>
        <taxon>Actinomycetota</taxon>
        <taxon>Actinomycetes</taxon>
        <taxon>Mycobacteriales</taxon>
        <taxon>Gordoniaceae</taxon>
        <taxon>Gordonia</taxon>
    </lineage>
</organism>
<dbReference type="Gene3D" id="2.30.30.90">
    <property type="match status" value="1"/>
</dbReference>
<protein>
    <submittedName>
        <fullName evidence="3">FeoA family protein</fullName>
    </submittedName>
</protein>
<evidence type="ECO:0000313" key="4">
    <source>
        <dbReference type="Proteomes" id="UP001501035"/>
    </source>
</evidence>